<proteinExistence type="predicted"/>
<dbReference type="Pfam" id="PF07287">
    <property type="entry name" value="AtuA"/>
    <property type="match status" value="1"/>
</dbReference>
<evidence type="ECO:0008006" key="6">
    <source>
        <dbReference type="Google" id="ProtNLM"/>
    </source>
</evidence>
<dbReference type="InterPro" id="IPR010839">
    <property type="entry name" value="AtuA_N"/>
</dbReference>
<feature type="domain" description="AtuA-like ferredoxin-fold" evidence="3">
    <location>
        <begin position="484"/>
        <end position="585"/>
    </location>
</feature>
<feature type="region of interest" description="Disordered" evidence="1">
    <location>
        <begin position="458"/>
        <end position="481"/>
    </location>
</feature>
<dbReference type="STRING" id="1007099.SAMN05216287_3828"/>
<evidence type="ECO:0000313" key="4">
    <source>
        <dbReference type="EMBL" id="SDX80918.1"/>
    </source>
</evidence>
<dbReference type="AlphaFoldDB" id="A0A1H3ES06"/>
<dbReference type="Proteomes" id="UP000243778">
    <property type="component" value="Unassembled WGS sequence"/>
</dbReference>
<dbReference type="PANTHER" id="PTHR47708">
    <property type="match status" value="1"/>
</dbReference>
<evidence type="ECO:0000259" key="3">
    <source>
        <dbReference type="Pfam" id="PF23544"/>
    </source>
</evidence>
<evidence type="ECO:0000259" key="2">
    <source>
        <dbReference type="Pfam" id="PF07287"/>
    </source>
</evidence>
<accession>A0A1H3ES06</accession>
<dbReference type="EMBL" id="FNNU01000006">
    <property type="protein sequence ID" value="SDX80918.1"/>
    <property type="molecule type" value="Genomic_DNA"/>
</dbReference>
<keyword evidence="5" id="KW-1185">Reference proteome</keyword>
<dbReference type="OrthoDB" id="9763456at2"/>
<organism evidence="4 5">
    <name type="scientific">Pseudomonas kuykendallii</name>
    <dbReference type="NCBI Taxonomy" id="1007099"/>
    <lineage>
        <taxon>Bacteria</taxon>
        <taxon>Pseudomonadati</taxon>
        <taxon>Pseudomonadota</taxon>
        <taxon>Gammaproteobacteria</taxon>
        <taxon>Pseudomonadales</taxon>
        <taxon>Pseudomonadaceae</taxon>
        <taxon>Pseudomonas</taxon>
    </lineage>
</organism>
<name>A0A1H3ES06_9PSED</name>
<dbReference type="RefSeq" id="WP_090231236.1">
    <property type="nucleotide sequence ID" value="NZ_FNNU01000006.1"/>
</dbReference>
<evidence type="ECO:0000256" key="1">
    <source>
        <dbReference type="SAM" id="MobiDB-lite"/>
    </source>
</evidence>
<reference evidence="5" key="1">
    <citation type="submission" date="2016-10" db="EMBL/GenBank/DDBJ databases">
        <authorList>
            <person name="Varghese N."/>
            <person name="Submissions S."/>
        </authorList>
    </citation>
    <scope>NUCLEOTIDE SEQUENCE [LARGE SCALE GENOMIC DNA]</scope>
    <source>
        <strain evidence="5">NRRL B-59562</strain>
    </source>
</reference>
<evidence type="ECO:0000313" key="5">
    <source>
        <dbReference type="Proteomes" id="UP000243778"/>
    </source>
</evidence>
<dbReference type="InterPro" id="IPR056362">
    <property type="entry name" value="AtuA-like_ferredoxin_dom"/>
</dbReference>
<sequence length="601" mass="64515">MSKTVRIGCASAFWGDTSTAAAQLVQGAQLDYLVFDYLAEITLSIMAGARMKNPEAGYATDFVEVLAPLLEDISSKRIRVISNAGGVNPHACAQALASACAKAGVDLKIAVLHGDDLQPSFAELRKAGIQEMFSGDPLPPMCVSINAYLGAPGIVAALQQGADIVITGRVVDSAVVSAALVHEFGWAWDDYDRLAQAALAGHIIECGAQCTGGNFTDWERVPDYEHIGFPIVEVAADGRFVVGKPPGSGGLVSPFSVGEQLLYEIGDPRAYLLPDVVCDFTQVTLEQVGENRVAVQGARGLAPTERYKVNATWPDGFRCVASFLIAGIDAVRKAERVSRAIVARCEEMFAQRHWAPFAQVDIELLGAEATYGARAERRDAREVVVKIGVRHPRKEALLLFSREIAQAATGMAPGLTGIVGGRPTVYPVIRLFSFLIDKGACALSVELNGERLPVALPPRPALDTRELPEDLQPPRPEGEADTSVPLIRLAVARSGDKGDHANIGVMARRPEYLPWIAEALTCDAVVEWMRQVLDPVTGRVARWYLPGTHSLNFLLENALGGGGVASLRIDPQGKAFAQQLLEFPVPVPRVLAQTLPVEHEV</sequence>
<dbReference type="Pfam" id="PF23544">
    <property type="entry name" value="AtuA_ferredoxin"/>
    <property type="match status" value="1"/>
</dbReference>
<gene>
    <name evidence="4" type="ORF">SAMN05216287_3828</name>
</gene>
<feature type="domain" description="Acyclic terpene utilisation N-terminal" evidence="2">
    <location>
        <begin position="5"/>
        <end position="446"/>
    </location>
</feature>
<protein>
    <recommendedName>
        <fullName evidence="6">Terpene utilization protein AtuA</fullName>
    </recommendedName>
</protein>
<dbReference type="PANTHER" id="PTHR47708:SF2">
    <property type="entry name" value="SI:CH73-132F6.5"/>
    <property type="match status" value="1"/>
</dbReference>